<organism evidence="1 2">
    <name type="scientific">Glycomyces niveus</name>
    <dbReference type="NCBI Taxonomy" id="2820287"/>
    <lineage>
        <taxon>Bacteria</taxon>
        <taxon>Bacillati</taxon>
        <taxon>Actinomycetota</taxon>
        <taxon>Actinomycetes</taxon>
        <taxon>Glycomycetales</taxon>
        <taxon>Glycomycetaceae</taxon>
        <taxon>Glycomyces</taxon>
    </lineage>
</organism>
<gene>
    <name evidence="1" type="ORF">J5V16_17435</name>
</gene>
<dbReference type="Pfam" id="PF13238">
    <property type="entry name" value="AAA_18"/>
    <property type="match status" value="1"/>
</dbReference>
<dbReference type="RefSeq" id="WP_208497789.1">
    <property type="nucleotide sequence ID" value="NZ_JAGFNP010000010.1"/>
</dbReference>
<protein>
    <submittedName>
        <fullName evidence="1">AAA family ATPase</fullName>
    </submittedName>
</protein>
<dbReference type="SUPFAM" id="SSF52540">
    <property type="entry name" value="P-loop containing nucleoside triphosphate hydrolases"/>
    <property type="match status" value="1"/>
</dbReference>
<evidence type="ECO:0000313" key="2">
    <source>
        <dbReference type="Proteomes" id="UP000681341"/>
    </source>
</evidence>
<comment type="caution">
    <text evidence="1">The sequence shown here is derived from an EMBL/GenBank/DDBJ whole genome shotgun (WGS) entry which is preliminary data.</text>
</comment>
<accession>A0ABS3UA97</accession>
<name>A0ABS3UA97_9ACTN</name>
<sequence length="162" mass="17874">MLRVLLTGVSGVGKSTVVARLADLGHRAVDTDYDGWCAPEPDAVPPKPTAEPDWVWREDRMRRLLDTADADALFVSGCVPNQWKFYRDFDHVILLSAPLDVIRLRLESRTGNTYGKTPAELAAALADWQEIEPLLRAGATAEIDTTPPLSEVMERLLAHVGL</sequence>
<dbReference type="Proteomes" id="UP000681341">
    <property type="component" value="Unassembled WGS sequence"/>
</dbReference>
<dbReference type="InterPro" id="IPR027417">
    <property type="entry name" value="P-loop_NTPase"/>
</dbReference>
<evidence type="ECO:0000313" key="1">
    <source>
        <dbReference type="EMBL" id="MBO3734612.1"/>
    </source>
</evidence>
<reference evidence="1 2" key="1">
    <citation type="submission" date="2021-03" db="EMBL/GenBank/DDBJ databases">
        <title>Glycomyces sp. nov., a novel actinomycete isolated from soil.</title>
        <authorList>
            <person name="Yang X."/>
            <person name="Xu X."/>
        </authorList>
    </citation>
    <scope>NUCLEOTIDE SEQUENCE [LARGE SCALE GENOMIC DNA]</scope>
    <source>
        <strain evidence="1 2">NEAU-S30</strain>
    </source>
</reference>
<dbReference type="EMBL" id="JAGFNP010000010">
    <property type="protein sequence ID" value="MBO3734612.1"/>
    <property type="molecule type" value="Genomic_DNA"/>
</dbReference>
<keyword evidence="2" id="KW-1185">Reference proteome</keyword>
<dbReference type="Gene3D" id="3.40.50.300">
    <property type="entry name" value="P-loop containing nucleotide triphosphate hydrolases"/>
    <property type="match status" value="1"/>
</dbReference>
<proteinExistence type="predicted"/>